<dbReference type="PROSITE" id="PS50262">
    <property type="entry name" value="G_PROTEIN_RECEP_F1_2"/>
    <property type="match status" value="1"/>
</dbReference>
<feature type="transmembrane region" description="Helical" evidence="6">
    <location>
        <begin position="443"/>
        <end position="463"/>
    </location>
</feature>
<evidence type="ECO:0000256" key="4">
    <source>
        <dbReference type="ARBA" id="ARBA00023136"/>
    </source>
</evidence>
<feature type="compositionally biased region" description="Polar residues" evidence="5">
    <location>
        <begin position="1"/>
        <end position="13"/>
    </location>
</feature>
<keyword evidence="9" id="KW-1185">Reference proteome</keyword>
<feature type="transmembrane region" description="Helical" evidence="6">
    <location>
        <begin position="514"/>
        <end position="535"/>
    </location>
</feature>
<dbReference type="Proteomes" id="UP001519460">
    <property type="component" value="Unassembled WGS sequence"/>
</dbReference>
<dbReference type="InterPro" id="IPR000276">
    <property type="entry name" value="GPCR_Rhodpsn"/>
</dbReference>
<dbReference type="AlphaFoldDB" id="A0ABD0JK64"/>
<accession>A0ABD0JK64</accession>
<feature type="transmembrane region" description="Helical" evidence="6">
    <location>
        <begin position="686"/>
        <end position="711"/>
    </location>
</feature>
<dbReference type="PANTHER" id="PTHR46641:SF2">
    <property type="entry name" value="FMRFAMIDE RECEPTOR"/>
    <property type="match status" value="1"/>
</dbReference>
<dbReference type="CDD" id="cd14978">
    <property type="entry name" value="7tmA_FMRFamide_R-like"/>
    <property type="match status" value="1"/>
</dbReference>
<feature type="transmembrane region" description="Helical" evidence="6">
    <location>
        <begin position="647"/>
        <end position="666"/>
    </location>
</feature>
<dbReference type="Gene3D" id="1.20.1070.10">
    <property type="entry name" value="Rhodopsin 7-helix transmembrane proteins"/>
    <property type="match status" value="1"/>
</dbReference>
<comment type="subcellular location">
    <subcellularLocation>
        <location evidence="1">Membrane</location>
    </subcellularLocation>
</comment>
<reference evidence="8 9" key="1">
    <citation type="journal article" date="2023" name="Sci. Data">
        <title>Genome assembly of the Korean intertidal mud-creeper Batillaria attramentaria.</title>
        <authorList>
            <person name="Patra A.K."/>
            <person name="Ho P.T."/>
            <person name="Jun S."/>
            <person name="Lee S.J."/>
            <person name="Kim Y."/>
            <person name="Won Y.J."/>
        </authorList>
    </citation>
    <scope>NUCLEOTIDE SEQUENCE [LARGE SCALE GENOMIC DNA]</scope>
    <source>
        <strain evidence="8">Wonlab-2016</strain>
    </source>
</reference>
<name>A0ABD0JK64_9CAEN</name>
<dbReference type="EMBL" id="JACVVK020000423">
    <property type="protein sequence ID" value="KAK7474857.1"/>
    <property type="molecule type" value="Genomic_DNA"/>
</dbReference>
<evidence type="ECO:0000256" key="3">
    <source>
        <dbReference type="ARBA" id="ARBA00022989"/>
    </source>
</evidence>
<dbReference type="InterPro" id="IPR017452">
    <property type="entry name" value="GPCR_Rhodpsn_7TM"/>
</dbReference>
<dbReference type="InterPro" id="IPR052954">
    <property type="entry name" value="GPCR-Ligand_Int"/>
</dbReference>
<evidence type="ECO:0000256" key="2">
    <source>
        <dbReference type="ARBA" id="ARBA00022692"/>
    </source>
</evidence>
<proteinExistence type="predicted"/>
<evidence type="ECO:0000256" key="5">
    <source>
        <dbReference type="SAM" id="MobiDB-lite"/>
    </source>
</evidence>
<organism evidence="8 9">
    <name type="scientific">Batillaria attramentaria</name>
    <dbReference type="NCBI Taxonomy" id="370345"/>
    <lineage>
        <taxon>Eukaryota</taxon>
        <taxon>Metazoa</taxon>
        <taxon>Spiralia</taxon>
        <taxon>Lophotrochozoa</taxon>
        <taxon>Mollusca</taxon>
        <taxon>Gastropoda</taxon>
        <taxon>Caenogastropoda</taxon>
        <taxon>Sorbeoconcha</taxon>
        <taxon>Cerithioidea</taxon>
        <taxon>Batillariidae</taxon>
        <taxon>Batillaria</taxon>
    </lineage>
</organism>
<evidence type="ECO:0000256" key="6">
    <source>
        <dbReference type="SAM" id="Phobius"/>
    </source>
</evidence>
<keyword evidence="2 6" id="KW-0812">Transmembrane</keyword>
<dbReference type="PANTHER" id="PTHR46641">
    <property type="entry name" value="FMRFAMIDE RECEPTOR-RELATED"/>
    <property type="match status" value="1"/>
</dbReference>
<evidence type="ECO:0000313" key="9">
    <source>
        <dbReference type="Proteomes" id="UP001519460"/>
    </source>
</evidence>
<keyword evidence="3 6" id="KW-1133">Transmembrane helix</keyword>
<protein>
    <recommendedName>
        <fullName evidence="7">G-protein coupled receptors family 1 profile domain-containing protein</fullName>
    </recommendedName>
</protein>
<dbReference type="Pfam" id="PF00001">
    <property type="entry name" value="7tm_1"/>
    <property type="match status" value="1"/>
</dbReference>
<evidence type="ECO:0000256" key="1">
    <source>
        <dbReference type="ARBA" id="ARBA00004370"/>
    </source>
</evidence>
<sequence>MSHASPSHGSGANQRPHHPWETCSIPTAHATSHDIHVTGTHEKVLLQRSLGWSRINRQNVNSFFCYAWPASGMVSATERRGEFTVPLSACSFVMYGDGSYDEGVSLVYFRILCRHAVLSYIFPRSKFQFRTLPLCLTAIVACVCRLIFTRQWTSLGSNSESVSPSQFQPIDNLYNRQFQPIDNLYNRQLQPIDNLYNRQLQPIDNLYNRQLQPIDNLYNRQLQPIDNLYNRQLQPIDNLYNRQLQPLDNLYNRQLQPLDNLYNRQLQPLDNLYNRQLQPIDSLYNRQLQPIDSLYNRQLQPLDSLYNRQLQPLDSLYNRQLQPLDSLYNRQLQPLDIRQNGAQFTTDQMEWQNTVSEDEKRKMTCRPSGQTEGANEIFTTVSEEKKMTGTRTCGKPHVTMDMLPNGISENMTSEVTESPNVMGNMTSSPGTWMVTTTLEFRRATAGIAVFGLIGNTLAIFVLCHRRMWCSTAYLLVILALYDDVILIIHIYRVFDNSPLTLGLLVFQTIAFGPLNWTATTGTIYMTLMVTVERFVAVTSPLRSRIIFSLRAARWISLFVFLGSVVYNLPHWFAFIYNPTKVSQQPLSDFGRTASYHIVYKRYLQLTLMYVLPWATMVVLNIMLLRAVQGRGKRAFREASGRKAIKDLGSRLTLPVIAVTFVFFFAYPFPAIEDSLCFEFQCNRRLFLIFKLVSEIAKVFNSTANFLFYCFLGRRFRKTFFHMTLSWRSRLSRVVTSKSDFRYSTADGSNVHLKLENRSNTHNNLSGQDSDA</sequence>
<feature type="transmembrane region" description="Helical" evidence="6">
    <location>
        <begin position="472"/>
        <end position="494"/>
    </location>
</feature>
<evidence type="ECO:0000313" key="8">
    <source>
        <dbReference type="EMBL" id="KAK7474857.1"/>
    </source>
</evidence>
<feature type="domain" description="G-protein coupled receptors family 1 profile" evidence="7">
    <location>
        <begin position="454"/>
        <end position="708"/>
    </location>
</feature>
<feature type="region of interest" description="Disordered" evidence="5">
    <location>
        <begin position="1"/>
        <end position="23"/>
    </location>
</feature>
<dbReference type="SUPFAM" id="SSF81321">
    <property type="entry name" value="Family A G protein-coupled receptor-like"/>
    <property type="match status" value="1"/>
</dbReference>
<dbReference type="GO" id="GO:0016020">
    <property type="term" value="C:membrane"/>
    <property type="evidence" value="ECO:0007669"/>
    <property type="project" value="UniProtKB-SubCell"/>
</dbReference>
<evidence type="ECO:0000259" key="7">
    <source>
        <dbReference type="PROSITE" id="PS50262"/>
    </source>
</evidence>
<gene>
    <name evidence="8" type="ORF">BaRGS_00033929</name>
</gene>
<comment type="caution">
    <text evidence="8">The sequence shown here is derived from an EMBL/GenBank/DDBJ whole genome shotgun (WGS) entry which is preliminary data.</text>
</comment>
<feature type="transmembrane region" description="Helical" evidence="6">
    <location>
        <begin position="555"/>
        <end position="576"/>
    </location>
</feature>
<dbReference type="PRINTS" id="PR00237">
    <property type="entry name" value="GPCRRHODOPSN"/>
</dbReference>
<feature type="transmembrane region" description="Helical" evidence="6">
    <location>
        <begin position="607"/>
        <end position="627"/>
    </location>
</feature>
<keyword evidence="4 6" id="KW-0472">Membrane</keyword>